<dbReference type="PANTHER" id="PTHR16306:SF1">
    <property type="entry name" value="CHROMOSOME UNDETERMINED SCAFFOLD_7, WHOLE GENOME SHOTGUN SEQUENCE"/>
    <property type="match status" value="1"/>
</dbReference>
<gene>
    <name evidence="4" type="ORF">ECRASSUSDP1_LOCUS14</name>
</gene>
<sequence>MDSKTESLNIELHDEKEVELILKTFPNLKYLNGHPVNPEDFIDEPSNEEIDQEDQELSKSIENIHQIKEEDDEDEPEGPIQANKTQEQDTQKINVPSSHSAPSSESQESSDMEEINLRPKDLESIALIFDKIRNLHRKNKFSNDREMASQFDSHLKSCMQKLSDVILSDCTISKKNNAILKTKFDLVQICYTKACQYLEKKDKNIGKVYSHIYQIHSEIINDYSSLFDKYDQKKAENQQLQATIQDLKRNLEKANMEKAAVLDIGENMEKQVQEKLEQTKKMEESYKTKLKEMQDKMEDMEKENQHLFDKLVTHAKDRADKILDKGTLKKTNNEEIQNKVDTFKLLNVGSAKRNEQIGQTNIRSMTLKQLKDTINEIYESKEKHDEKCRRTRLPLETMEQFMFTHLNQKYGLKNLIIEWAASIVNGVKMYMKEDFDVALFAKLLKNEVEEDFRYIQDKIKATVSKVLKKHLREKYKHKGEQEISEIQENMERGFIPGTVCNYILDYIYEPADKKRIILMLDDRKKLQLKFENLYCNRGRNVTPPKYTNALTNFTASPNSVKGKDLTPNKSRSRVRLLYQDEGSNGRRDERFIKGNQDKDDSRAYFKDLLYCICDFQMIQHEKYLFRFVSLFKEADSNKDGIINEHQFKYLINEMKIIPQSIASDEDRFDEEVERLLMMIDPHKTQQITFSELVTFLTLTEFNEISENKSLHMQKVKEKGGEDNEESQNISLTLLDKINKSSQ</sequence>
<feature type="compositionally biased region" description="Low complexity" evidence="2">
    <location>
        <begin position="97"/>
        <end position="107"/>
    </location>
</feature>
<dbReference type="Proteomes" id="UP001295684">
    <property type="component" value="Unassembled WGS sequence"/>
</dbReference>
<name>A0AAD1TYG7_EUPCR</name>
<dbReference type="SMART" id="SM00054">
    <property type="entry name" value="EFh"/>
    <property type="match status" value="2"/>
</dbReference>
<dbReference type="SUPFAM" id="SSF47473">
    <property type="entry name" value="EF-hand"/>
    <property type="match status" value="1"/>
</dbReference>
<dbReference type="GO" id="GO:0005509">
    <property type="term" value="F:calcium ion binding"/>
    <property type="evidence" value="ECO:0007669"/>
    <property type="project" value="InterPro"/>
</dbReference>
<accession>A0AAD1TYG7</accession>
<evidence type="ECO:0000259" key="3">
    <source>
        <dbReference type="PROSITE" id="PS50222"/>
    </source>
</evidence>
<feature type="region of interest" description="Disordered" evidence="2">
    <location>
        <begin position="28"/>
        <end position="115"/>
    </location>
</feature>
<proteinExistence type="predicted"/>
<reference evidence="4" key="1">
    <citation type="submission" date="2023-07" db="EMBL/GenBank/DDBJ databases">
        <authorList>
            <consortium name="AG Swart"/>
            <person name="Singh M."/>
            <person name="Singh A."/>
            <person name="Seah K."/>
            <person name="Emmerich C."/>
        </authorList>
    </citation>
    <scope>NUCLEOTIDE SEQUENCE</scope>
    <source>
        <strain evidence="4">DP1</strain>
    </source>
</reference>
<evidence type="ECO:0000313" key="5">
    <source>
        <dbReference type="Proteomes" id="UP001295684"/>
    </source>
</evidence>
<dbReference type="PROSITE" id="PS50222">
    <property type="entry name" value="EF_HAND_2"/>
    <property type="match status" value="2"/>
</dbReference>
<keyword evidence="1" id="KW-0175">Coiled coil</keyword>
<feature type="region of interest" description="Disordered" evidence="2">
    <location>
        <begin position="715"/>
        <end position="742"/>
    </location>
</feature>
<dbReference type="InterPro" id="IPR002048">
    <property type="entry name" value="EF_hand_dom"/>
</dbReference>
<evidence type="ECO:0000313" key="4">
    <source>
        <dbReference type="EMBL" id="CAI2358731.1"/>
    </source>
</evidence>
<dbReference type="EMBL" id="CAMPGE010000014">
    <property type="protein sequence ID" value="CAI2358731.1"/>
    <property type="molecule type" value="Genomic_DNA"/>
</dbReference>
<keyword evidence="5" id="KW-1185">Reference proteome</keyword>
<comment type="caution">
    <text evidence="4">The sequence shown here is derived from an EMBL/GenBank/DDBJ whole genome shotgun (WGS) entry which is preliminary data.</text>
</comment>
<dbReference type="InterPro" id="IPR011992">
    <property type="entry name" value="EF-hand-dom_pair"/>
</dbReference>
<evidence type="ECO:0000256" key="2">
    <source>
        <dbReference type="SAM" id="MobiDB-lite"/>
    </source>
</evidence>
<feature type="domain" description="EF-hand" evidence="3">
    <location>
        <begin position="667"/>
        <end position="702"/>
    </location>
</feature>
<dbReference type="AlphaFoldDB" id="A0AAD1TYG7"/>
<protein>
    <recommendedName>
        <fullName evidence="3">EF-hand domain-containing protein</fullName>
    </recommendedName>
</protein>
<feature type="domain" description="EF-hand" evidence="3">
    <location>
        <begin position="622"/>
        <end position="657"/>
    </location>
</feature>
<feature type="compositionally biased region" description="Acidic residues" evidence="2">
    <location>
        <begin position="40"/>
        <end position="55"/>
    </location>
</feature>
<dbReference type="GO" id="GO:0005737">
    <property type="term" value="C:cytoplasm"/>
    <property type="evidence" value="ECO:0007669"/>
    <property type="project" value="TreeGrafter"/>
</dbReference>
<dbReference type="PANTHER" id="PTHR16306">
    <property type="entry name" value="TRANSLIN-ASSOCIATED FACTOR X-INTERACTING PROTEIN 1"/>
    <property type="match status" value="1"/>
</dbReference>
<evidence type="ECO:0000256" key="1">
    <source>
        <dbReference type="SAM" id="Coils"/>
    </source>
</evidence>
<dbReference type="Gene3D" id="1.10.238.10">
    <property type="entry name" value="EF-hand"/>
    <property type="match status" value="1"/>
</dbReference>
<organism evidence="4 5">
    <name type="scientific">Euplotes crassus</name>
    <dbReference type="NCBI Taxonomy" id="5936"/>
    <lineage>
        <taxon>Eukaryota</taxon>
        <taxon>Sar</taxon>
        <taxon>Alveolata</taxon>
        <taxon>Ciliophora</taxon>
        <taxon>Intramacronucleata</taxon>
        <taxon>Spirotrichea</taxon>
        <taxon>Hypotrichia</taxon>
        <taxon>Euplotida</taxon>
        <taxon>Euplotidae</taxon>
        <taxon>Moneuplotes</taxon>
    </lineage>
</organism>
<feature type="coiled-coil region" evidence="1">
    <location>
        <begin position="223"/>
        <end position="310"/>
    </location>
</feature>